<keyword evidence="2" id="KW-1185">Reference proteome</keyword>
<feature type="non-terminal residue" evidence="1">
    <location>
        <position position="70"/>
    </location>
</feature>
<protein>
    <submittedName>
        <fullName evidence="1">Uncharacterized protein</fullName>
    </submittedName>
</protein>
<comment type="caution">
    <text evidence="1">The sequence shown here is derived from an EMBL/GenBank/DDBJ whole genome shotgun (WGS) entry which is preliminary data.</text>
</comment>
<proteinExistence type="predicted"/>
<name>A0ABD2MJ77_9CUCU</name>
<evidence type="ECO:0000313" key="2">
    <source>
        <dbReference type="Proteomes" id="UP001516400"/>
    </source>
</evidence>
<dbReference type="AlphaFoldDB" id="A0ABD2MJ77"/>
<organism evidence="1 2">
    <name type="scientific">Cryptolaemus montrouzieri</name>
    <dbReference type="NCBI Taxonomy" id="559131"/>
    <lineage>
        <taxon>Eukaryota</taxon>
        <taxon>Metazoa</taxon>
        <taxon>Ecdysozoa</taxon>
        <taxon>Arthropoda</taxon>
        <taxon>Hexapoda</taxon>
        <taxon>Insecta</taxon>
        <taxon>Pterygota</taxon>
        <taxon>Neoptera</taxon>
        <taxon>Endopterygota</taxon>
        <taxon>Coleoptera</taxon>
        <taxon>Polyphaga</taxon>
        <taxon>Cucujiformia</taxon>
        <taxon>Coccinelloidea</taxon>
        <taxon>Coccinellidae</taxon>
        <taxon>Scymninae</taxon>
        <taxon>Scymnini</taxon>
        <taxon>Cryptolaemus</taxon>
    </lineage>
</organism>
<dbReference type="Proteomes" id="UP001516400">
    <property type="component" value="Unassembled WGS sequence"/>
</dbReference>
<reference evidence="1 2" key="1">
    <citation type="journal article" date="2021" name="BMC Biol.">
        <title>Horizontally acquired antibacterial genes associated with adaptive radiation of ladybird beetles.</title>
        <authorList>
            <person name="Li H.S."/>
            <person name="Tang X.F."/>
            <person name="Huang Y.H."/>
            <person name="Xu Z.Y."/>
            <person name="Chen M.L."/>
            <person name="Du X.Y."/>
            <person name="Qiu B.Y."/>
            <person name="Chen P.T."/>
            <person name="Zhang W."/>
            <person name="Slipinski A."/>
            <person name="Escalona H.E."/>
            <person name="Waterhouse R.M."/>
            <person name="Zwick A."/>
            <person name="Pang H."/>
        </authorList>
    </citation>
    <scope>NUCLEOTIDE SEQUENCE [LARGE SCALE GENOMIC DNA]</scope>
    <source>
        <strain evidence="1">SYSU2018</strain>
    </source>
</reference>
<evidence type="ECO:0000313" key="1">
    <source>
        <dbReference type="EMBL" id="KAL3266388.1"/>
    </source>
</evidence>
<accession>A0ABD2MJ77</accession>
<dbReference type="EMBL" id="JABFTP020000001">
    <property type="protein sequence ID" value="KAL3266388.1"/>
    <property type="molecule type" value="Genomic_DNA"/>
</dbReference>
<gene>
    <name evidence="1" type="ORF">HHI36_010565</name>
</gene>
<sequence length="70" mass="7359">MYSNKCKVEAGKLCSEKRNAVPPISPLSFLSDTNSSRRLLNPPLLLSSGTSTAGVVIGILPTKSAASINR</sequence>